<reference evidence="1" key="1">
    <citation type="submission" date="2022-11" db="EMBL/GenBank/DDBJ databases">
        <title>Minimal conservation of predation-associated metabolite biosynthetic gene clusters underscores biosynthetic potential of Myxococcota including descriptions for ten novel species: Archangium lansinium sp. nov., Myxococcus landrumus sp. nov., Nannocystis bai.</title>
        <authorList>
            <person name="Ahearne A."/>
            <person name="Stevens C."/>
            <person name="Phillips K."/>
        </authorList>
    </citation>
    <scope>NUCLEOTIDE SEQUENCE</scope>
    <source>
        <strain evidence="1">Na p29</strain>
    </source>
</reference>
<sequence length="78" mass="8168">MPPASCWTVPACDLCPDSFICINRPTIFGDSYRCEPRPASCGDEVDCECAGAACDDRNEVCAGGGNGDVDLVCDCPNC</sequence>
<keyword evidence="2" id="KW-1185">Reference proteome</keyword>
<protein>
    <submittedName>
        <fullName evidence="1">Uncharacterized protein</fullName>
    </submittedName>
</protein>
<dbReference type="AlphaFoldDB" id="A0A9X3F0V0"/>
<dbReference type="EMBL" id="JAPNKE010000002">
    <property type="protein sequence ID" value="MCY1013982.1"/>
    <property type="molecule type" value="Genomic_DNA"/>
</dbReference>
<accession>A0A9X3F0V0</accession>
<dbReference type="Proteomes" id="UP001150924">
    <property type="component" value="Unassembled WGS sequence"/>
</dbReference>
<organism evidence="1 2">
    <name type="scientific">Nannocystis pusilla</name>
    <dbReference type="NCBI Taxonomy" id="889268"/>
    <lineage>
        <taxon>Bacteria</taxon>
        <taxon>Pseudomonadati</taxon>
        <taxon>Myxococcota</taxon>
        <taxon>Polyangia</taxon>
        <taxon>Nannocystales</taxon>
        <taxon>Nannocystaceae</taxon>
        <taxon>Nannocystis</taxon>
    </lineage>
</organism>
<dbReference type="RefSeq" id="WP_267778178.1">
    <property type="nucleotide sequence ID" value="NZ_JAPNKE010000002.1"/>
</dbReference>
<gene>
    <name evidence="1" type="ORF">OV079_52355</name>
</gene>
<proteinExistence type="predicted"/>
<evidence type="ECO:0000313" key="1">
    <source>
        <dbReference type="EMBL" id="MCY1013982.1"/>
    </source>
</evidence>
<evidence type="ECO:0000313" key="2">
    <source>
        <dbReference type="Proteomes" id="UP001150924"/>
    </source>
</evidence>
<name>A0A9X3F0V0_9BACT</name>
<comment type="caution">
    <text evidence="1">The sequence shown here is derived from an EMBL/GenBank/DDBJ whole genome shotgun (WGS) entry which is preliminary data.</text>
</comment>